<name>A0A2A2KRK5_9BILA</name>
<evidence type="ECO:0000313" key="3">
    <source>
        <dbReference type="EMBL" id="PAV76616.1"/>
    </source>
</evidence>
<dbReference type="PANTHER" id="PTHR21629">
    <property type="entry name" value="C6 DOMAIN-CONTAINING PROTEIN"/>
    <property type="match status" value="1"/>
</dbReference>
<protein>
    <recommendedName>
        <fullName evidence="5">C6 domain-containing protein</fullName>
    </recommendedName>
</protein>
<dbReference type="PANTHER" id="PTHR21629:SF5">
    <property type="entry name" value="C6 DOMAIN-CONTAINING PROTEIN"/>
    <property type="match status" value="1"/>
</dbReference>
<feature type="compositionally biased region" description="Pro residues" evidence="1">
    <location>
        <begin position="120"/>
        <end position="144"/>
    </location>
</feature>
<feature type="compositionally biased region" description="Low complexity" evidence="1">
    <location>
        <begin position="145"/>
        <end position="199"/>
    </location>
</feature>
<keyword evidence="4" id="KW-1185">Reference proteome</keyword>
<feature type="signal peptide" evidence="2">
    <location>
        <begin position="1"/>
        <end position="19"/>
    </location>
</feature>
<comment type="caution">
    <text evidence="3">The sequence shown here is derived from an EMBL/GenBank/DDBJ whole genome shotgun (WGS) entry which is preliminary data.</text>
</comment>
<feature type="chain" id="PRO_5012629727" description="C6 domain-containing protein" evidence="2">
    <location>
        <begin position="20"/>
        <end position="296"/>
    </location>
</feature>
<evidence type="ECO:0000313" key="4">
    <source>
        <dbReference type="Proteomes" id="UP000218231"/>
    </source>
</evidence>
<accession>A0A2A2KRK5</accession>
<organism evidence="3 4">
    <name type="scientific">Diploscapter pachys</name>
    <dbReference type="NCBI Taxonomy" id="2018661"/>
    <lineage>
        <taxon>Eukaryota</taxon>
        <taxon>Metazoa</taxon>
        <taxon>Ecdysozoa</taxon>
        <taxon>Nematoda</taxon>
        <taxon>Chromadorea</taxon>
        <taxon>Rhabditida</taxon>
        <taxon>Rhabditina</taxon>
        <taxon>Rhabditomorpha</taxon>
        <taxon>Rhabditoidea</taxon>
        <taxon>Rhabditidae</taxon>
        <taxon>Diploscapter</taxon>
    </lineage>
</organism>
<gene>
    <name evidence="3" type="ORF">WR25_04758</name>
</gene>
<dbReference type="AlphaFoldDB" id="A0A2A2KRK5"/>
<proteinExistence type="predicted"/>
<evidence type="ECO:0008006" key="5">
    <source>
        <dbReference type="Google" id="ProtNLM"/>
    </source>
</evidence>
<dbReference type="EMBL" id="LIAE01007859">
    <property type="protein sequence ID" value="PAV76616.1"/>
    <property type="molecule type" value="Genomic_DNA"/>
</dbReference>
<reference evidence="3 4" key="1">
    <citation type="journal article" date="2017" name="Curr. Biol.">
        <title>Genome architecture and evolution of a unichromosomal asexual nematode.</title>
        <authorList>
            <person name="Fradin H."/>
            <person name="Zegar C."/>
            <person name="Gutwein M."/>
            <person name="Lucas J."/>
            <person name="Kovtun M."/>
            <person name="Corcoran D."/>
            <person name="Baugh L.R."/>
            <person name="Kiontke K."/>
            <person name="Gunsalus K."/>
            <person name="Fitch D.H."/>
            <person name="Piano F."/>
        </authorList>
    </citation>
    <scope>NUCLEOTIDE SEQUENCE [LARGE SCALE GENOMIC DNA]</scope>
    <source>
        <strain evidence="3">PF1309</strain>
    </source>
</reference>
<feature type="region of interest" description="Disordered" evidence="1">
    <location>
        <begin position="116"/>
        <end position="199"/>
    </location>
</feature>
<dbReference type="Proteomes" id="UP000218231">
    <property type="component" value="Unassembled WGS sequence"/>
</dbReference>
<evidence type="ECO:0000256" key="1">
    <source>
        <dbReference type="SAM" id="MobiDB-lite"/>
    </source>
</evidence>
<keyword evidence="2" id="KW-0732">Signal</keyword>
<evidence type="ECO:0000256" key="2">
    <source>
        <dbReference type="SAM" id="SignalP"/>
    </source>
</evidence>
<sequence>MTLAIVGLVLVSSIIGVESDCSGCPQPLPIIPPGSSGACAYNPTTTMLSDTSSGGTCEMTVTCSNSNNRIAVRYGDRAACTRSNFNAFKFNCVAGKWSLNTATGFRPVTEIYCDGIEAAPPAPTTNVPPTPEPTDPPTEPPTEPPTTSSSEPSDPPVTDTEPPFPEDTTTEATTTSEATTVTTEQTTTETTTVSEETTTTSVCTNCLDSALTVQNNDPDNGSKDFDSDERSADCGTRTFTCTGNNAFIQFNTNLIIDDSEDPNVEIALLECGENGLFTYSKSGVTTTVNIIECYAF</sequence>